<evidence type="ECO:0000313" key="2">
    <source>
        <dbReference type="EMBL" id="KSU50956.1"/>
    </source>
</evidence>
<dbReference type="EMBL" id="LNQL01000001">
    <property type="protein sequence ID" value="KSU50956.1"/>
    <property type="molecule type" value="Genomic_DNA"/>
</dbReference>
<protein>
    <submittedName>
        <fullName evidence="2">Aminoglycoside phosphotransferase</fullName>
    </submittedName>
</protein>
<keyword evidence="2" id="KW-0808">Transferase</keyword>
<evidence type="ECO:0000259" key="1">
    <source>
        <dbReference type="Pfam" id="PF01636"/>
    </source>
</evidence>
<dbReference type="SUPFAM" id="SSF56112">
    <property type="entry name" value="Protein kinase-like (PK-like)"/>
    <property type="match status" value="1"/>
</dbReference>
<dbReference type="InterPro" id="IPR011009">
    <property type="entry name" value="Kinase-like_dom_sf"/>
</dbReference>
<dbReference type="RefSeq" id="WP_058264979.1">
    <property type="nucleotide sequence ID" value="NZ_FMYN01000001.1"/>
</dbReference>
<organism evidence="2 3">
    <name type="scientific">Exiguobacterium indicum</name>
    <dbReference type="NCBI Taxonomy" id="296995"/>
    <lineage>
        <taxon>Bacteria</taxon>
        <taxon>Bacillati</taxon>
        <taxon>Bacillota</taxon>
        <taxon>Bacilli</taxon>
        <taxon>Bacillales</taxon>
        <taxon>Bacillales Family XII. Incertae Sedis</taxon>
        <taxon>Exiguobacterium</taxon>
    </lineage>
</organism>
<name>A0A0V8GL42_9BACL</name>
<dbReference type="Gene3D" id="3.90.1200.10">
    <property type="match status" value="1"/>
</dbReference>
<sequence length="268" mass="30828">MSEEQRLTGGNVSAVYQKGEHVYRSQKENSNNVQRLLCHLEAKRLSGVPRFVGIDEQNREILTFLPGETADYPLKAYMWHDDVLDDVARLMRQYHDATVDFDVSPDWAPLLNTPTPHEVICHNDFAVYNTIFQDQKLSGVIDFDLAAPGPRAWDIVYALYTFVPLSSRRQAPDGSVLTYSPEQDDTRFAKRVSRFLDAYGYEGPRSELLSMLLLRVEALYLLIDQRAADGDAAFIKMKEEGHDTHYRTEYRFIAEHGEKWFIDKSSIK</sequence>
<dbReference type="Proteomes" id="UP000053797">
    <property type="component" value="Unassembled WGS sequence"/>
</dbReference>
<gene>
    <name evidence="2" type="ORF">AS033_06135</name>
</gene>
<accession>A0A0V8GL42</accession>
<feature type="domain" description="Aminoglycoside phosphotransferase" evidence="1">
    <location>
        <begin position="88"/>
        <end position="167"/>
    </location>
</feature>
<reference evidence="2 3" key="1">
    <citation type="journal article" date="2015" name="Int. J. Syst. Evol. Microbiol.">
        <title>Exiguobacterium enclense sp. nov., isolated from sediment.</title>
        <authorList>
            <person name="Dastager S.G."/>
            <person name="Mawlankar R."/>
            <person name="Sonalkar V.V."/>
            <person name="Thorat M.N."/>
            <person name="Mual P."/>
            <person name="Verma A."/>
            <person name="Krishnamurthi S."/>
            <person name="Tang S.K."/>
            <person name="Li W.J."/>
        </authorList>
    </citation>
    <scope>NUCLEOTIDE SEQUENCE [LARGE SCALE GENOMIC DNA]</scope>
    <source>
        <strain evidence="2 3">NIO-1109</strain>
    </source>
</reference>
<evidence type="ECO:0000313" key="3">
    <source>
        <dbReference type="Proteomes" id="UP000053797"/>
    </source>
</evidence>
<dbReference type="Pfam" id="PF01636">
    <property type="entry name" value="APH"/>
    <property type="match status" value="1"/>
</dbReference>
<dbReference type="OrthoDB" id="236897at2"/>
<proteinExistence type="predicted"/>
<comment type="caution">
    <text evidence="2">The sequence shown here is derived from an EMBL/GenBank/DDBJ whole genome shotgun (WGS) entry which is preliminary data.</text>
</comment>
<dbReference type="InterPro" id="IPR002575">
    <property type="entry name" value="Aminoglycoside_PTrfase"/>
</dbReference>
<dbReference type="AlphaFoldDB" id="A0A0V8GL42"/>
<dbReference type="GO" id="GO:0016740">
    <property type="term" value="F:transferase activity"/>
    <property type="evidence" value="ECO:0007669"/>
    <property type="project" value="UniProtKB-KW"/>
</dbReference>